<sequence>NKHLIKNKKDLKEKKEKRNTSTPMILKTAVEVAITAVVAGTFYYYLPDLWPFVGIVLFGAWSKYLAAKFNERAPALSPAEWKKFPLIEKIRVSHNVALYRFGLPHPEDFLGLPIGQHISVQAEIGGKTVQRSYTPTSSDDDLGHFDLLIKTYHNGVISKHISELKIGDQITVKGPRGQFKYAPGLVRAIGMVAGGTGITPMLQIIRAILKNPDDKTVVSLIFANIELEDILLKDELDALAAGHDNFTVHYTLDKPPEGWTGNVGFVTADMIKKHCPAPAADIKILLCGPGPMVSAMKKHCEALGYEKPRAISKLEDQTFAF</sequence>
<dbReference type="GO" id="GO:0090524">
    <property type="term" value="F:cytochrome-b5 reductase activity, acting on NADH"/>
    <property type="evidence" value="ECO:0007669"/>
    <property type="project" value="UniProtKB-EC"/>
</dbReference>
<proteinExistence type="inferred from homology"/>
<dbReference type="EC" id="1.6.2.2" evidence="4"/>
<evidence type="ECO:0000256" key="4">
    <source>
        <dbReference type="ARBA" id="ARBA00012011"/>
    </source>
</evidence>
<feature type="domain" description="FAD-binding FR-type" evidence="16">
    <location>
        <begin position="79"/>
        <end position="182"/>
    </location>
</feature>
<keyword evidence="10" id="KW-0560">Oxidoreductase</keyword>
<keyword evidence="7" id="KW-1000">Mitochondrion outer membrane</keyword>
<evidence type="ECO:0000256" key="8">
    <source>
        <dbReference type="ARBA" id="ARBA00022827"/>
    </source>
</evidence>
<evidence type="ECO:0000256" key="3">
    <source>
        <dbReference type="ARBA" id="ARBA00006105"/>
    </source>
</evidence>
<feature type="binding site" evidence="14">
    <location>
        <position position="133"/>
    </location>
    <ligand>
        <name>FAD</name>
        <dbReference type="ChEBI" id="CHEBI:57692"/>
    </ligand>
</feature>
<dbReference type="InterPro" id="IPR001433">
    <property type="entry name" value="OxRdtase_FAD/NAD-bd"/>
</dbReference>
<evidence type="ECO:0000256" key="15">
    <source>
        <dbReference type="SAM" id="Phobius"/>
    </source>
</evidence>
<comment type="subcellular location">
    <subcellularLocation>
        <location evidence="2">Mitochondrion outer membrane</location>
    </subcellularLocation>
</comment>
<gene>
    <name evidence="17" type="primary">CBR1_8</name>
    <name evidence="17" type="ORF">g.9813</name>
</gene>
<dbReference type="Gene3D" id="3.40.50.80">
    <property type="entry name" value="Nucleotide-binding domain of ferredoxin-NADP reductase (FNR) module"/>
    <property type="match status" value="1"/>
</dbReference>
<evidence type="ECO:0000256" key="5">
    <source>
        <dbReference type="ARBA" id="ARBA00022630"/>
    </source>
</evidence>
<comment type="similarity">
    <text evidence="3">Belongs to the flavoprotein pyridine nucleotide cytochrome reductase family.</text>
</comment>
<dbReference type="SUPFAM" id="SSF63380">
    <property type="entry name" value="Riboflavin synthase domain-like"/>
    <property type="match status" value="1"/>
</dbReference>
<keyword evidence="11" id="KW-0520">NAD</keyword>
<keyword evidence="8 14" id="KW-0274">FAD</keyword>
<dbReference type="Pfam" id="PF00970">
    <property type="entry name" value="FAD_binding_6"/>
    <property type="match status" value="1"/>
</dbReference>
<dbReference type="SUPFAM" id="SSF52343">
    <property type="entry name" value="Ferredoxin reductase-like, C-terminal NADP-linked domain"/>
    <property type="match status" value="1"/>
</dbReference>
<dbReference type="PROSITE" id="PS51384">
    <property type="entry name" value="FAD_FR"/>
    <property type="match status" value="1"/>
</dbReference>
<dbReference type="PANTHER" id="PTHR19370:SF184">
    <property type="entry name" value="NADH-CYTOCHROME B5 REDUCTASE-LIKE"/>
    <property type="match status" value="1"/>
</dbReference>
<feature type="binding site" evidence="14">
    <location>
        <position position="158"/>
    </location>
    <ligand>
        <name>FAD</name>
        <dbReference type="ChEBI" id="CHEBI:57692"/>
    </ligand>
</feature>
<keyword evidence="13 15" id="KW-0472">Membrane</keyword>
<keyword evidence="6 15" id="KW-0812">Transmembrane</keyword>
<dbReference type="FunFam" id="2.40.30.10:FF:000032">
    <property type="entry name" value="NADH-cytochrome b5 reductase"/>
    <property type="match status" value="1"/>
</dbReference>
<dbReference type="InterPro" id="IPR001834">
    <property type="entry name" value="CBR-like"/>
</dbReference>
<organism evidence="17">
    <name type="scientific">Anthurium amnicola</name>
    <dbReference type="NCBI Taxonomy" id="1678845"/>
    <lineage>
        <taxon>Eukaryota</taxon>
        <taxon>Viridiplantae</taxon>
        <taxon>Streptophyta</taxon>
        <taxon>Embryophyta</taxon>
        <taxon>Tracheophyta</taxon>
        <taxon>Spermatophyta</taxon>
        <taxon>Magnoliopsida</taxon>
        <taxon>Liliopsida</taxon>
        <taxon>Araceae</taxon>
        <taxon>Pothoideae</taxon>
        <taxon>Potheae</taxon>
        <taxon>Anthurium</taxon>
    </lineage>
</organism>
<keyword evidence="9 15" id="KW-1133">Transmembrane helix</keyword>
<dbReference type="FunFam" id="3.40.50.80:FF:000019">
    <property type="entry name" value="NADH-cytochrome b5 reductase"/>
    <property type="match status" value="1"/>
</dbReference>
<dbReference type="InterPro" id="IPR039261">
    <property type="entry name" value="FNR_nucleotide-bd"/>
</dbReference>
<dbReference type="EMBL" id="GDJX01001254">
    <property type="protein sequence ID" value="JAT66682.1"/>
    <property type="molecule type" value="Transcribed_RNA"/>
</dbReference>
<dbReference type="InterPro" id="IPR008333">
    <property type="entry name" value="Cbr1-like_FAD-bd_dom"/>
</dbReference>
<evidence type="ECO:0000259" key="16">
    <source>
        <dbReference type="PROSITE" id="PS51384"/>
    </source>
</evidence>
<evidence type="ECO:0000256" key="7">
    <source>
        <dbReference type="ARBA" id="ARBA00022787"/>
    </source>
</evidence>
<protein>
    <recommendedName>
        <fullName evidence="4">cytochrome-b5 reductase</fullName>
        <ecNumber evidence="4">1.6.2.2</ecNumber>
    </recommendedName>
</protein>
<keyword evidence="12" id="KW-0496">Mitochondrion</keyword>
<evidence type="ECO:0000256" key="10">
    <source>
        <dbReference type="ARBA" id="ARBA00023002"/>
    </source>
</evidence>
<dbReference type="InterPro" id="IPR017938">
    <property type="entry name" value="Riboflavin_synthase-like_b-brl"/>
</dbReference>
<feature type="binding site" evidence="14">
    <location>
        <position position="148"/>
    </location>
    <ligand>
        <name>FAD</name>
        <dbReference type="ChEBI" id="CHEBI:57692"/>
    </ligand>
</feature>
<evidence type="ECO:0000313" key="17">
    <source>
        <dbReference type="EMBL" id="JAT66682.1"/>
    </source>
</evidence>
<keyword evidence="5 14" id="KW-0285">Flavoprotein</keyword>
<feature type="non-terminal residue" evidence="17">
    <location>
        <position position="1"/>
    </location>
</feature>
<evidence type="ECO:0000256" key="11">
    <source>
        <dbReference type="ARBA" id="ARBA00023027"/>
    </source>
</evidence>
<feature type="binding site" evidence="14">
    <location>
        <position position="131"/>
    </location>
    <ligand>
        <name>FAD</name>
        <dbReference type="ChEBI" id="CHEBI:57692"/>
    </ligand>
</feature>
<dbReference type="GO" id="GO:0005741">
    <property type="term" value="C:mitochondrial outer membrane"/>
    <property type="evidence" value="ECO:0007669"/>
    <property type="project" value="UniProtKB-SubCell"/>
</dbReference>
<comment type="cofactor">
    <cofactor evidence="1 14">
        <name>FAD</name>
        <dbReference type="ChEBI" id="CHEBI:57692"/>
    </cofactor>
</comment>
<dbReference type="Gene3D" id="2.40.30.10">
    <property type="entry name" value="Translation factors"/>
    <property type="match status" value="1"/>
</dbReference>
<dbReference type="Pfam" id="PF00175">
    <property type="entry name" value="NAD_binding_1"/>
    <property type="match status" value="1"/>
</dbReference>
<reference evidence="17" key="1">
    <citation type="submission" date="2015-07" db="EMBL/GenBank/DDBJ databases">
        <title>Transcriptome Assembly of Anthurium amnicola.</title>
        <authorList>
            <person name="Suzuki J."/>
        </authorList>
    </citation>
    <scope>NUCLEOTIDE SEQUENCE</scope>
</reference>
<evidence type="ECO:0000256" key="12">
    <source>
        <dbReference type="ARBA" id="ARBA00023128"/>
    </source>
</evidence>
<feature type="transmembrane region" description="Helical" evidence="15">
    <location>
        <begin position="21"/>
        <end position="43"/>
    </location>
</feature>
<evidence type="ECO:0000256" key="9">
    <source>
        <dbReference type="ARBA" id="ARBA00022989"/>
    </source>
</evidence>
<feature type="binding site" evidence="14">
    <location>
        <position position="150"/>
    </location>
    <ligand>
        <name>FAD</name>
        <dbReference type="ChEBI" id="CHEBI:57692"/>
    </ligand>
</feature>
<evidence type="ECO:0000256" key="13">
    <source>
        <dbReference type="ARBA" id="ARBA00023136"/>
    </source>
</evidence>
<feature type="binding site" evidence="14">
    <location>
        <position position="157"/>
    </location>
    <ligand>
        <name>FAD</name>
        <dbReference type="ChEBI" id="CHEBI:57692"/>
    </ligand>
</feature>
<evidence type="ECO:0000256" key="2">
    <source>
        <dbReference type="ARBA" id="ARBA00004294"/>
    </source>
</evidence>
<dbReference type="InterPro" id="IPR001709">
    <property type="entry name" value="Flavoprot_Pyr_Nucl_cyt_Rdtase"/>
</dbReference>
<evidence type="ECO:0000256" key="14">
    <source>
        <dbReference type="PIRSR" id="PIRSR601834-1"/>
    </source>
</evidence>
<feature type="binding site" evidence="14">
    <location>
        <position position="199"/>
    </location>
    <ligand>
        <name>FAD</name>
        <dbReference type="ChEBI" id="CHEBI:57692"/>
    </ligand>
</feature>
<dbReference type="CDD" id="cd06183">
    <property type="entry name" value="cyt_b5_reduct_like"/>
    <property type="match status" value="1"/>
</dbReference>
<name>A0A1D1ZI87_9ARAE</name>
<evidence type="ECO:0000256" key="6">
    <source>
        <dbReference type="ARBA" id="ARBA00022692"/>
    </source>
</evidence>
<dbReference type="PANTHER" id="PTHR19370">
    <property type="entry name" value="NADH-CYTOCHROME B5 REDUCTASE"/>
    <property type="match status" value="1"/>
</dbReference>
<evidence type="ECO:0000256" key="1">
    <source>
        <dbReference type="ARBA" id="ARBA00001974"/>
    </source>
</evidence>
<dbReference type="PRINTS" id="PR00406">
    <property type="entry name" value="CYTB5RDTASE"/>
</dbReference>
<dbReference type="InterPro" id="IPR017927">
    <property type="entry name" value="FAD-bd_FR_type"/>
</dbReference>
<dbReference type="AlphaFoldDB" id="A0A1D1ZI87"/>
<accession>A0A1D1ZI87</accession>
<dbReference type="PRINTS" id="PR00371">
    <property type="entry name" value="FPNCR"/>
</dbReference>